<feature type="domain" description="Siroheme decarboxylase AsnC-like ligand binding" evidence="6">
    <location>
        <begin position="236"/>
        <end position="321"/>
    </location>
</feature>
<evidence type="ECO:0000313" key="9">
    <source>
        <dbReference type="Proteomes" id="UP000184476"/>
    </source>
</evidence>
<evidence type="ECO:0000256" key="4">
    <source>
        <dbReference type="ARBA" id="ARBA00023471"/>
    </source>
</evidence>
<name>A0A1M4TUD8_9BACL</name>
<dbReference type="InterPro" id="IPR053953">
    <property type="entry name" value="NirdL-like_HTH"/>
</dbReference>
<keyword evidence="1" id="KW-0456">Lyase</keyword>
<dbReference type="EMBL" id="FQVL01000001">
    <property type="protein sequence ID" value="SHE48100.1"/>
    <property type="molecule type" value="Genomic_DNA"/>
</dbReference>
<evidence type="ECO:0000259" key="7">
    <source>
        <dbReference type="Pfam" id="PF22451"/>
    </source>
</evidence>
<evidence type="ECO:0000256" key="1">
    <source>
        <dbReference type="ARBA" id="ARBA00023239"/>
    </source>
</evidence>
<dbReference type="Gene3D" id="1.10.10.10">
    <property type="entry name" value="Winged helix-like DNA-binding domain superfamily/Winged helix DNA-binding domain"/>
    <property type="match status" value="1"/>
</dbReference>
<feature type="domain" description="Siroheme decarboxylase NirL-like HTH" evidence="7">
    <location>
        <begin position="5"/>
        <end position="47"/>
    </location>
</feature>
<comment type="pathway">
    <text evidence="2">Porphyrin-containing compound metabolism.</text>
</comment>
<dbReference type="Pfam" id="PF17805">
    <property type="entry name" value="AsnC_trans_reg2"/>
    <property type="match status" value="2"/>
</dbReference>
<gene>
    <name evidence="8" type="ORF">SAMN05444392_101649</name>
</gene>
<dbReference type="RefSeq" id="WP_245815497.1">
    <property type="nucleotide sequence ID" value="NZ_FQVL01000001.1"/>
</dbReference>
<comment type="catalytic activity">
    <reaction evidence="5">
        <text>siroheme + 2 H(+) = 12,18-didecarboxysiroheme + 2 CO2</text>
        <dbReference type="Rhea" id="RHEA:19093"/>
        <dbReference type="ChEBI" id="CHEBI:15378"/>
        <dbReference type="ChEBI" id="CHEBI:16526"/>
        <dbReference type="ChEBI" id="CHEBI:60052"/>
        <dbReference type="ChEBI" id="CHEBI:140497"/>
        <dbReference type="EC" id="4.1.1.111"/>
    </reaction>
</comment>
<dbReference type="InterPro" id="IPR050684">
    <property type="entry name" value="HTH-Siroheme_Decarb"/>
</dbReference>
<evidence type="ECO:0000256" key="2">
    <source>
        <dbReference type="ARBA" id="ARBA00023444"/>
    </source>
</evidence>
<dbReference type="PANTHER" id="PTHR43413">
    <property type="entry name" value="TRANSCRIPTIONAL REGULATOR, ASNC FAMILY"/>
    <property type="match status" value="1"/>
</dbReference>
<evidence type="ECO:0000259" key="6">
    <source>
        <dbReference type="Pfam" id="PF17805"/>
    </source>
</evidence>
<dbReference type="InterPro" id="IPR036388">
    <property type="entry name" value="WH-like_DNA-bd_sf"/>
</dbReference>
<accession>A0A1M4TUD8</accession>
<dbReference type="PANTHER" id="PTHR43413:SF1">
    <property type="entry name" value="SIROHEME DECARBOXYLASE NIRL SUBUNIT"/>
    <property type="match status" value="1"/>
</dbReference>
<dbReference type="GO" id="GO:0016829">
    <property type="term" value="F:lyase activity"/>
    <property type="evidence" value="ECO:0007669"/>
    <property type="project" value="UniProtKB-KW"/>
</dbReference>
<keyword evidence="9" id="KW-1185">Reference proteome</keyword>
<dbReference type="Pfam" id="PF22451">
    <property type="entry name" value="NirdL-like_HTH"/>
    <property type="match status" value="2"/>
</dbReference>
<sequence>MNELDKMLLNRLQAGIELVPNPFQVLAEQLEIDESTVIERVKALKGDPIRQISAIFDTRTLGYKSSLVAAKIPEERLDEAAAMINDHPGVTHNYKRNHAFNLWFTIAVPPNSRIGLERTVELLGELAQVESIRLMPTLKLFKIGVQLDMTGKEDGTKAKAKPTYNEEDRQKADKVLTEFDIAVIRELQRDLPITSRPFAESAARLGIQEEELLEAGRKMIERKQMRRFSAVLNHRKAGFRFNGMGVWAVPEDQVDLIGQQMASFKAVSHCYLRPTYSDWPYNIFTMVHGRSLEECENILQAIEDETKVTNRITLYSTKEYKKTRLQYFTPEMDQWEEKRLKLNGSHI</sequence>
<evidence type="ECO:0000256" key="3">
    <source>
        <dbReference type="ARBA" id="ARBA00023457"/>
    </source>
</evidence>
<evidence type="ECO:0000256" key="5">
    <source>
        <dbReference type="ARBA" id="ARBA00048470"/>
    </source>
</evidence>
<protein>
    <recommendedName>
        <fullName evidence="4">siroheme decarboxylase</fullName>
        <ecNumber evidence="4">4.1.1.111</ecNumber>
    </recommendedName>
</protein>
<reference evidence="8 9" key="1">
    <citation type="submission" date="2016-11" db="EMBL/GenBank/DDBJ databases">
        <authorList>
            <person name="Jaros S."/>
            <person name="Januszkiewicz K."/>
            <person name="Wedrychowicz H."/>
        </authorList>
    </citation>
    <scope>NUCLEOTIDE SEQUENCE [LARGE SCALE GENOMIC DNA]</scope>
    <source>
        <strain evidence="8 9">DSM 44666</strain>
    </source>
</reference>
<dbReference type="AlphaFoldDB" id="A0A1M4TUD8"/>
<comment type="similarity">
    <text evidence="3">Belongs to the Ahb/Nir family.</text>
</comment>
<dbReference type="STRING" id="112248.SAMN05444392_101649"/>
<proteinExistence type="inferred from homology"/>
<organism evidence="8 9">
    <name type="scientific">Seinonella peptonophila</name>
    <dbReference type="NCBI Taxonomy" id="112248"/>
    <lineage>
        <taxon>Bacteria</taxon>
        <taxon>Bacillati</taxon>
        <taxon>Bacillota</taxon>
        <taxon>Bacilli</taxon>
        <taxon>Bacillales</taxon>
        <taxon>Thermoactinomycetaceae</taxon>
        <taxon>Seinonella</taxon>
    </lineage>
</organism>
<dbReference type="InterPro" id="IPR040523">
    <property type="entry name" value="AsnC_trans_reg2"/>
</dbReference>
<dbReference type="Proteomes" id="UP000184476">
    <property type="component" value="Unassembled WGS sequence"/>
</dbReference>
<dbReference type="Gene3D" id="3.30.70.3460">
    <property type="match status" value="2"/>
</dbReference>
<feature type="domain" description="Siroheme decarboxylase AsnC-like ligand binding" evidence="6">
    <location>
        <begin position="61"/>
        <end position="142"/>
    </location>
</feature>
<feature type="domain" description="Siroheme decarboxylase NirL-like HTH" evidence="7">
    <location>
        <begin position="180"/>
        <end position="226"/>
    </location>
</feature>
<dbReference type="EC" id="4.1.1.111" evidence="4"/>
<evidence type="ECO:0000313" key="8">
    <source>
        <dbReference type="EMBL" id="SHE48100.1"/>
    </source>
</evidence>